<gene>
    <name evidence="1" type="ORF">LAV01_10980</name>
</gene>
<dbReference type="NCBIfam" id="TIGR01637">
    <property type="entry name" value="phage_arpU"/>
    <property type="match status" value="1"/>
</dbReference>
<evidence type="ECO:0000313" key="1">
    <source>
        <dbReference type="EMBL" id="GEK42266.1"/>
    </source>
</evidence>
<name>A0A510WSV8_9LACO</name>
<dbReference type="AlphaFoldDB" id="A0A510WSV8"/>
<dbReference type="GeneID" id="29933869"/>
<evidence type="ECO:0000313" key="2">
    <source>
        <dbReference type="Proteomes" id="UP000321722"/>
    </source>
</evidence>
<evidence type="ECO:0008006" key="3">
    <source>
        <dbReference type="Google" id="ProtNLM"/>
    </source>
</evidence>
<accession>A0A510WSV8</accession>
<dbReference type="RefSeq" id="WP_057827519.1">
    <property type="nucleotide sequence ID" value="NZ_BAAACL010000017.1"/>
</dbReference>
<dbReference type="Proteomes" id="UP000321722">
    <property type="component" value="Unassembled WGS sequence"/>
</dbReference>
<dbReference type="InterPro" id="IPR006524">
    <property type="entry name" value="ArpU-like"/>
</dbReference>
<keyword evidence="2" id="KW-1185">Reference proteome</keyword>
<organism evidence="1 2">
    <name type="scientific">Ligilactobacillus aviarius</name>
    <dbReference type="NCBI Taxonomy" id="1606"/>
    <lineage>
        <taxon>Bacteria</taxon>
        <taxon>Bacillati</taxon>
        <taxon>Bacillota</taxon>
        <taxon>Bacilli</taxon>
        <taxon>Lactobacillales</taxon>
        <taxon>Lactobacillaceae</taxon>
        <taxon>Ligilactobacillus</taxon>
    </lineage>
</organism>
<protein>
    <recommendedName>
        <fullName evidence="3">ArpU family transcriptional regulator</fullName>
    </recommendedName>
</protein>
<proteinExistence type="predicted"/>
<sequence>MDGSELTALFEYDDEQTAKNVSEFFKNFKRISRMAGEDPAALKSPVISDIPVSHDGGNHNEDRLVEHANATDLAPKIMNDVRFALSHISKRSKSIIIGVYIDELTQESMADRILCSKTSFKAYKKIALNEFADSLSSPKTLLRIDLHENNGKGLVVG</sequence>
<dbReference type="EMBL" id="BJUI01000016">
    <property type="protein sequence ID" value="GEK42266.1"/>
    <property type="molecule type" value="Genomic_DNA"/>
</dbReference>
<comment type="caution">
    <text evidence="1">The sequence shown here is derived from an EMBL/GenBank/DDBJ whole genome shotgun (WGS) entry which is preliminary data.</text>
</comment>
<reference evidence="1 2" key="1">
    <citation type="submission" date="2019-07" db="EMBL/GenBank/DDBJ databases">
        <title>Whole genome shotgun sequence of Lactobacillus aviarius subsp. aviarius NBRC 102162.</title>
        <authorList>
            <person name="Hosoyama A."/>
            <person name="Uohara A."/>
            <person name="Ohji S."/>
            <person name="Ichikawa N."/>
        </authorList>
    </citation>
    <scope>NUCLEOTIDE SEQUENCE [LARGE SCALE GENOMIC DNA]</scope>
    <source>
        <strain evidence="1 2">NBRC 102162</strain>
    </source>
</reference>